<dbReference type="PANTHER" id="PTHR31087">
    <property type="match status" value="1"/>
</dbReference>
<dbReference type="InterPro" id="IPR038595">
    <property type="entry name" value="LOR_sf"/>
</dbReference>
<protein>
    <recommendedName>
        <fullName evidence="4">Protein LURP-one-related 15</fullName>
    </recommendedName>
</protein>
<reference evidence="2 3" key="1">
    <citation type="submission" date="2019-11" db="EMBL/GenBank/DDBJ databases">
        <title>Whole genome sequence of Oryza granulata.</title>
        <authorList>
            <person name="Li W."/>
        </authorList>
    </citation>
    <scope>NUCLEOTIDE SEQUENCE [LARGE SCALE GENOMIC DNA]</scope>
    <source>
        <strain evidence="3">cv. Menghai</strain>
        <tissue evidence="2">Leaf</tissue>
    </source>
</reference>
<dbReference type="OrthoDB" id="97518at2759"/>
<evidence type="ECO:0000313" key="3">
    <source>
        <dbReference type="Proteomes" id="UP000479710"/>
    </source>
</evidence>
<gene>
    <name evidence="2" type="ORF">E2562_023864</name>
</gene>
<sequence>MRQVSPVVQLDNATTSLALSLSALPPRRRSWRLGRSIQPMNPMYPMPMPAAAPMEAAPSAPVAVVGPHFCAPYVVPLTVTKKSISLTDGDFTVTDANDAVVLMVKGTLFSIRHRRVLLDAAGQPLLSMHEKVFSMHHRWEVFRGDSTNASDMLFSVKKSSMIQLMKTELDVFLAGNTAEQVCDFKIKGSYFDRACAFYLGNSNTMIAQMNRKHTASSVLLGRDIFGITVFPQVDYVFIAALVVILDDIHRDKND</sequence>
<evidence type="ECO:0008006" key="4">
    <source>
        <dbReference type="Google" id="ProtNLM"/>
    </source>
</evidence>
<organism evidence="2 3">
    <name type="scientific">Oryza meyeriana var. granulata</name>
    <dbReference type="NCBI Taxonomy" id="110450"/>
    <lineage>
        <taxon>Eukaryota</taxon>
        <taxon>Viridiplantae</taxon>
        <taxon>Streptophyta</taxon>
        <taxon>Embryophyta</taxon>
        <taxon>Tracheophyta</taxon>
        <taxon>Spermatophyta</taxon>
        <taxon>Magnoliopsida</taxon>
        <taxon>Liliopsida</taxon>
        <taxon>Poales</taxon>
        <taxon>Poaceae</taxon>
        <taxon>BOP clade</taxon>
        <taxon>Oryzoideae</taxon>
        <taxon>Oryzeae</taxon>
        <taxon>Oryzinae</taxon>
        <taxon>Oryza</taxon>
        <taxon>Oryza meyeriana</taxon>
    </lineage>
</organism>
<proteinExistence type="inferred from homology"/>
<accession>A0A6G1D903</accession>
<dbReference type="AlphaFoldDB" id="A0A6G1D903"/>
<dbReference type="Gene3D" id="2.40.160.200">
    <property type="entry name" value="LURP1-related"/>
    <property type="match status" value="1"/>
</dbReference>
<name>A0A6G1D903_9ORYZ</name>
<dbReference type="InterPro" id="IPR007612">
    <property type="entry name" value="LOR"/>
</dbReference>
<comment type="caution">
    <text evidence="2">The sequence shown here is derived from an EMBL/GenBank/DDBJ whole genome shotgun (WGS) entry which is preliminary data.</text>
</comment>
<comment type="similarity">
    <text evidence="1">Belongs to the LOR family.</text>
</comment>
<dbReference type="Pfam" id="PF04525">
    <property type="entry name" value="LOR"/>
    <property type="match status" value="1"/>
</dbReference>
<dbReference type="EMBL" id="SPHZ02000007">
    <property type="protein sequence ID" value="KAF0908243.1"/>
    <property type="molecule type" value="Genomic_DNA"/>
</dbReference>
<dbReference type="SUPFAM" id="SSF54518">
    <property type="entry name" value="Tubby C-terminal domain-like"/>
    <property type="match status" value="1"/>
</dbReference>
<dbReference type="Proteomes" id="UP000479710">
    <property type="component" value="Unassembled WGS sequence"/>
</dbReference>
<dbReference type="InterPro" id="IPR025659">
    <property type="entry name" value="Tubby-like_C"/>
</dbReference>
<evidence type="ECO:0000256" key="1">
    <source>
        <dbReference type="ARBA" id="ARBA00005437"/>
    </source>
</evidence>
<evidence type="ECO:0000313" key="2">
    <source>
        <dbReference type="EMBL" id="KAF0908243.1"/>
    </source>
</evidence>
<dbReference type="PANTHER" id="PTHR31087:SF58">
    <property type="entry name" value="OS07G0230700 PROTEIN"/>
    <property type="match status" value="1"/>
</dbReference>
<keyword evidence="3" id="KW-1185">Reference proteome</keyword>